<accession>A0A2P5EHJ0</accession>
<reference evidence="2" key="1">
    <citation type="submission" date="2016-06" db="EMBL/GenBank/DDBJ databases">
        <title>Parallel loss of symbiosis genes in relatives of nitrogen-fixing non-legume Parasponia.</title>
        <authorList>
            <person name="Van Velzen R."/>
            <person name="Holmer R."/>
            <person name="Bu F."/>
            <person name="Rutten L."/>
            <person name="Van Zeijl A."/>
            <person name="Liu W."/>
            <person name="Santuari L."/>
            <person name="Cao Q."/>
            <person name="Sharma T."/>
            <person name="Shen D."/>
            <person name="Roswanjaya Y."/>
            <person name="Wardhani T."/>
            <person name="Kalhor M.S."/>
            <person name="Jansen J."/>
            <person name="Van den Hoogen J."/>
            <person name="Gungor B."/>
            <person name="Hartog M."/>
            <person name="Hontelez J."/>
            <person name="Verver J."/>
            <person name="Yang W.-C."/>
            <person name="Schijlen E."/>
            <person name="Repin R."/>
            <person name="Schilthuizen M."/>
            <person name="Schranz E."/>
            <person name="Heidstra R."/>
            <person name="Miyata K."/>
            <person name="Fedorova E."/>
            <person name="Kohlen W."/>
            <person name="Bisseling T."/>
            <person name="Smit S."/>
            <person name="Geurts R."/>
        </authorList>
    </citation>
    <scope>NUCLEOTIDE SEQUENCE [LARGE SCALE GENOMIC DNA]</scope>
    <source>
        <strain evidence="2">cv. RG33-2</strain>
    </source>
</reference>
<gene>
    <name evidence="1" type="ORF">TorRG33x02_192670</name>
</gene>
<organism evidence="1 2">
    <name type="scientific">Trema orientale</name>
    <name type="common">Charcoal tree</name>
    <name type="synonym">Celtis orientalis</name>
    <dbReference type="NCBI Taxonomy" id="63057"/>
    <lineage>
        <taxon>Eukaryota</taxon>
        <taxon>Viridiplantae</taxon>
        <taxon>Streptophyta</taxon>
        <taxon>Embryophyta</taxon>
        <taxon>Tracheophyta</taxon>
        <taxon>Spermatophyta</taxon>
        <taxon>Magnoliopsida</taxon>
        <taxon>eudicotyledons</taxon>
        <taxon>Gunneridae</taxon>
        <taxon>Pentapetalae</taxon>
        <taxon>rosids</taxon>
        <taxon>fabids</taxon>
        <taxon>Rosales</taxon>
        <taxon>Cannabaceae</taxon>
        <taxon>Trema</taxon>
    </lineage>
</organism>
<sequence>MERQVLEGAAEQLDEMCKLISETMKELRMIKEGGLMELLDDDLLLDQVEGLLITGESFLNYQEDHHKDRWKAMIRNHLFPSEDTSLDRISLSADTEAKLNTLKKMMKKTVTAGFRISQGLNNWIDQSQKYNVPRQNKPKDFEYLMDFMGLWKMEASVGRWIEQRSLLELLRQLDLDHGCKQSKATLKQMKVTATVLGIQISEYITEFYLLNAAPPGKSGKEIAKKVRRFTVILQGLTIEENSIIIKKFVSVLKVFERTLIRAGPISGRRNAAENLLGIELAQRVHHLILRELLRLEVAFCCPHLPVTLETDVFSAMGKHVTEIFRKELNKISSKIDELKREILLPGKDDQDPTVELIRERLSVVINILWKWT</sequence>
<keyword evidence="2" id="KW-1185">Reference proteome</keyword>
<protein>
    <submittedName>
        <fullName evidence="1">Uncharacterized protein</fullName>
    </submittedName>
</protein>
<comment type="caution">
    <text evidence="1">The sequence shown here is derived from an EMBL/GenBank/DDBJ whole genome shotgun (WGS) entry which is preliminary data.</text>
</comment>
<dbReference type="InParanoid" id="A0A2P5EHJ0"/>
<evidence type="ECO:0000313" key="2">
    <source>
        <dbReference type="Proteomes" id="UP000237000"/>
    </source>
</evidence>
<dbReference type="Proteomes" id="UP000237000">
    <property type="component" value="Unassembled WGS sequence"/>
</dbReference>
<dbReference type="AlphaFoldDB" id="A0A2P5EHJ0"/>
<proteinExistence type="predicted"/>
<dbReference type="OrthoDB" id="10328967at2759"/>
<name>A0A2P5EHJ0_TREOI</name>
<evidence type="ECO:0000313" key="1">
    <source>
        <dbReference type="EMBL" id="PON85015.1"/>
    </source>
</evidence>
<dbReference type="EMBL" id="JXTC01000154">
    <property type="protein sequence ID" value="PON85015.1"/>
    <property type="molecule type" value="Genomic_DNA"/>
</dbReference>